<dbReference type="OrthoDB" id="3365284at2759"/>
<dbReference type="AlphaFoldDB" id="A0A317XYT4"/>
<dbReference type="InParanoid" id="A0A317XYT4"/>
<feature type="region of interest" description="Disordered" evidence="1">
    <location>
        <begin position="722"/>
        <end position="919"/>
    </location>
</feature>
<proteinExistence type="predicted"/>
<feature type="transmembrane region" description="Helical" evidence="2">
    <location>
        <begin position="515"/>
        <end position="538"/>
    </location>
</feature>
<feature type="region of interest" description="Disordered" evidence="1">
    <location>
        <begin position="562"/>
        <end position="590"/>
    </location>
</feature>
<feature type="transmembrane region" description="Helical" evidence="2">
    <location>
        <begin position="264"/>
        <end position="297"/>
    </location>
</feature>
<feature type="compositionally biased region" description="Basic and acidic residues" evidence="1">
    <location>
        <begin position="907"/>
        <end position="919"/>
    </location>
</feature>
<keyword evidence="2" id="KW-0472">Membrane</keyword>
<feature type="compositionally biased region" description="Polar residues" evidence="1">
    <location>
        <begin position="621"/>
        <end position="633"/>
    </location>
</feature>
<organism evidence="3 4">
    <name type="scientific">Testicularia cyperi</name>
    <dbReference type="NCBI Taxonomy" id="1882483"/>
    <lineage>
        <taxon>Eukaryota</taxon>
        <taxon>Fungi</taxon>
        <taxon>Dikarya</taxon>
        <taxon>Basidiomycota</taxon>
        <taxon>Ustilaginomycotina</taxon>
        <taxon>Ustilaginomycetes</taxon>
        <taxon>Ustilaginales</taxon>
        <taxon>Anthracoideaceae</taxon>
        <taxon>Testicularia</taxon>
    </lineage>
</organism>
<feature type="region of interest" description="Disordered" evidence="1">
    <location>
        <begin position="341"/>
        <end position="420"/>
    </location>
</feature>
<feature type="transmembrane region" description="Helical" evidence="2">
    <location>
        <begin position="472"/>
        <end position="503"/>
    </location>
</feature>
<keyword evidence="2" id="KW-1133">Transmembrane helix</keyword>
<protein>
    <submittedName>
        <fullName evidence="3">Uncharacterized protein</fullName>
    </submittedName>
</protein>
<dbReference type="EMBL" id="KZ819188">
    <property type="protein sequence ID" value="PWZ02509.1"/>
    <property type="molecule type" value="Genomic_DNA"/>
</dbReference>
<keyword evidence="4" id="KW-1185">Reference proteome</keyword>
<evidence type="ECO:0000256" key="2">
    <source>
        <dbReference type="SAM" id="Phobius"/>
    </source>
</evidence>
<feature type="region of interest" description="Disordered" evidence="1">
    <location>
        <begin position="604"/>
        <end position="640"/>
    </location>
</feature>
<feature type="transmembrane region" description="Helical" evidence="2">
    <location>
        <begin position="199"/>
        <end position="221"/>
    </location>
</feature>
<accession>A0A317XYT4</accession>
<feature type="region of interest" description="Disordered" evidence="1">
    <location>
        <begin position="666"/>
        <end position="710"/>
    </location>
</feature>
<feature type="compositionally biased region" description="Polar residues" evidence="1">
    <location>
        <begin position="369"/>
        <end position="382"/>
    </location>
</feature>
<evidence type="ECO:0000313" key="4">
    <source>
        <dbReference type="Proteomes" id="UP000246740"/>
    </source>
</evidence>
<feature type="transmembrane region" description="Helical" evidence="2">
    <location>
        <begin position="66"/>
        <end position="85"/>
    </location>
</feature>
<feature type="transmembrane region" description="Helical" evidence="2">
    <location>
        <begin position="146"/>
        <end position="163"/>
    </location>
</feature>
<evidence type="ECO:0000313" key="3">
    <source>
        <dbReference type="EMBL" id="PWZ02509.1"/>
    </source>
</evidence>
<keyword evidence="2" id="KW-0812">Transmembrane</keyword>
<sequence>MSYADLHRRFGLPDPPARSLFSRNHGVEYRAWLPDFTRDSHPVSSLTLFLNEIFYPTLSKSTFTQLKVLSVLVGIVGVAIFLIIVRRLYERSFWLFRLSVRSNGTLIIPNAIAVFVMIEATFAIILIAFCWEFVDWFQNKANADHIMLWIGLPWYPLILGAYASTVGTMYARPDALSWVSPQPGKPASRANRFGITPSVINLSIFAVPVLQALSIVVPAAISEIRYAQAAGQFREFVSSLDPNAELTREMLIEAQQIWYKVLDAAYYLSICMTIWEAWVCALWLSHFGAGASLLIMLRKQIKTLSSFKQNKSISDSFAAAQQDQQKKVLALQTYKLSAVPEHEDAPNAAPEAEKLAPYQQQEPPVRAPSTVSTKSADLTLSPSGDGVVSKADTAAADRARKLSKRQTQEEEDRSEASSDQIESMFFTREQMENQDKPAAGFFPPVRPSAFERPEKAHTKTGKRRSHQRYLQLFYWNFFVQWIGLDTGILFFATFCGWLTTAWYTAWEANRVAPTIQIAMLVVSWTTLLCASVVIFAILSRTYEPIMANFAASSHPKLTLKGRAGSVSQATGSDPGSRESRVQSPRSLRRGSALSWAAGAISQLSHTDSSTDRDVGLERLGSSRNRQRSGTGSASALEGLPRRSLHAYREIDEGDSTSVNAASGLDEEAAIEGRRPSDQTAIARGGQARKSSEHSPSHSSTRGDKRVTDGIVVQRTVVTTVGDPAMSDFDLPSGGHAELQKTPSAGSDGSTASSRIDPFSPEVFLSSGSKYGVNFGGIQSPATPGTIWTPVTPASADPLLAGKDGATFPSPVPSSSEGHSSSGSLREGNGNDAPSRTNFRAGGTRQPSMPNSPERVRRSMSSRKITSRGSDSTISRGPPVGLGIGSSAWTAPAAWGSPEPHPELLQQDLDRRQRNQGEGQ</sequence>
<feature type="compositionally biased region" description="Basic and acidic residues" evidence="1">
    <location>
        <begin position="689"/>
        <end position="707"/>
    </location>
</feature>
<feature type="compositionally biased region" description="Low complexity" evidence="1">
    <location>
        <begin position="812"/>
        <end position="823"/>
    </location>
</feature>
<gene>
    <name evidence="3" type="ORF">BCV70DRAFT_1404</name>
</gene>
<reference evidence="3 4" key="1">
    <citation type="journal article" date="2018" name="Mol. Biol. Evol.">
        <title>Broad Genomic Sampling Reveals a Smut Pathogenic Ancestry of the Fungal Clade Ustilaginomycotina.</title>
        <authorList>
            <person name="Kijpornyongpan T."/>
            <person name="Mondo S.J."/>
            <person name="Barry K."/>
            <person name="Sandor L."/>
            <person name="Lee J."/>
            <person name="Lipzen A."/>
            <person name="Pangilinan J."/>
            <person name="LaButti K."/>
            <person name="Hainaut M."/>
            <person name="Henrissat B."/>
            <person name="Grigoriev I.V."/>
            <person name="Spatafora J.W."/>
            <person name="Aime M.C."/>
        </authorList>
    </citation>
    <scope>NUCLEOTIDE SEQUENCE [LARGE SCALE GENOMIC DNA]</scope>
    <source>
        <strain evidence="3 4">MCA 3645</strain>
    </source>
</reference>
<feature type="compositionally biased region" description="Polar residues" evidence="1">
    <location>
        <begin position="861"/>
        <end position="874"/>
    </location>
</feature>
<name>A0A317XYT4_9BASI</name>
<feature type="transmembrane region" description="Helical" evidence="2">
    <location>
        <begin position="106"/>
        <end position="134"/>
    </location>
</feature>
<dbReference type="Proteomes" id="UP000246740">
    <property type="component" value="Unassembled WGS sequence"/>
</dbReference>
<evidence type="ECO:0000256" key="1">
    <source>
        <dbReference type="SAM" id="MobiDB-lite"/>
    </source>
</evidence>
<feature type="compositionally biased region" description="Polar residues" evidence="1">
    <location>
        <begin position="740"/>
        <end position="753"/>
    </location>
</feature>